<gene>
    <name evidence="1" type="ORF">IBL28_01805</name>
</gene>
<dbReference type="Proteomes" id="UP000653730">
    <property type="component" value="Unassembled WGS sequence"/>
</dbReference>
<name>A0A926JNS2_9FLAO</name>
<evidence type="ECO:0000313" key="2">
    <source>
        <dbReference type="Proteomes" id="UP000653730"/>
    </source>
</evidence>
<dbReference type="AlphaFoldDB" id="A0A926JNS2"/>
<protein>
    <recommendedName>
        <fullName evidence="3">ATP-grasp domain-containing protein</fullName>
    </recommendedName>
</protein>
<reference evidence="1 2" key="1">
    <citation type="submission" date="2020-09" db="EMBL/GenBank/DDBJ databases">
        <title>Sinomicrobium weinanense sp. nov., a halophilic bacteria isolated from saline-alkali soil.</title>
        <authorList>
            <person name="Wu P."/>
            <person name="Ren H."/>
            <person name="Mei Y."/>
            <person name="Liang Y."/>
            <person name="Chen Z."/>
        </authorList>
    </citation>
    <scope>NUCLEOTIDE SEQUENCE [LARGE SCALE GENOMIC DNA]</scope>
    <source>
        <strain evidence="1 2">FJxs</strain>
    </source>
</reference>
<comment type="caution">
    <text evidence="1">The sequence shown here is derived from an EMBL/GenBank/DDBJ whole genome shotgun (WGS) entry which is preliminary data.</text>
</comment>
<accession>A0A926JNS2</accession>
<sequence>MKNDKHSLLYLTDLYYEAKGRNYYEEDIYITSRLKDDFEILICHPTQSKKHEQLTDAVIFRNTGSVMYYKKEYDDFVKRMNLSGTPVYNSLTGHGDMKGKQHLIDLTLAGYPVIPTIEKLLDMDRLPTTQKYILKLKNGADSIGMKLVTYGELQKSNLNNFVIQPFIDFKYEVSFYYIDKTFQYALYAPDKSKRWELKEYIPIAEDLEFSKKFIEWNTITHGIQRVDGCRLPNGELQLVELEDLNPYLSLNALNADKKEAFINAFKVSILKLINEV</sequence>
<dbReference type="EMBL" id="JACVDC010000002">
    <property type="protein sequence ID" value="MBC9794687.1"/>
    <property type="molecule type" value="Genomic_DNA"/>
</dbReference>
<dbReference type="RefSeq" id="WP_187963843.1">
    <property type="nucleotide sequence ID" value="NZ_JACVDC010000002.1"/>
</dbReference>
<organism evidence="1 2">
    <name type="scientific">Sinomicrobium weinanense</name>
    <dbReference type="NCBI Taxonomy" id="2842200"/>
    <lineage>
        <taxon>Bacteria</taxon>
        <taxon>Pseudomonadati</taxon>
        <taxon>Bacteroidota</taxon>
        <taxon>Flavobacteriia</taxon>
        <taxon>Flavobacteriales</taxon>
        <taxon>Flavobacteriaceae</taxon>
        <taxon>Sinomicrobium</taxon>
    </lineage>
</organism>
<proteinExistence type="predicted"/>
<evidence type="ECO:0000313" key="1">
    <source>
        <dbReference type="EMBL" id="MBC9794687.1"/>
    </source>
</evidence>
<keyword evidence="2" id="KW-1185">Reference proteome</keyword>
<dbReference type="SUPFAM" id="SSF56059">
    <property type="entry name" value="Glutathione synthetase ATP-binding domain-like"/>
    <property type="match status" value="1"/>
</dbReference>
<evidence type="ECO:0008006" key="3">
    <source>
        <dbReference type="Google" id="ProtNLM"/>
    </source>
</evidence>